<feature type="compositionally biased region" description="Polar residues" evidence="1">
    <location>
        <begin position="354"/>
        <end position="379"/>
    </location>
</feature>
<evidence type="ECO:0000313" key="5">
    <source>
        <dbReference type="Proteomes" id="UP001164929"/>
    </source>
</evidence>
<evidence type="ECO:0008006" key="6">
    <source>
        <dbReference type="Google" id="ProtNLM"/>
    </source>
</evidence>
<reference evidence="4" key="1">
    <citation type="journal article" date="2023" name="Mol. Ecol. Resour.">
        <title>Chromosome-level genome assembly of a triploid poplar Populus alba 'Berolinensis'.</title>
        <authorList>
            <person name="Chen S."/>
            <person name="Yu Y."/>
            <person name="Wang X."/>
            <person name="Wang S."/>
            <person name="Zhang T."/>
            <person name="Zhou Y."/>
            <person name="He R."/>
            <person name="Meng N."/>
            <person name="Wang Y."/>
            <person name="Liu W."/>
            <person name="Liu Z."/>
            <person name="Liu J."/>
            <person name="Guo Q."/>
            <person name="Huang H."/>
            <person name="Sederoff R.R."/>
            <person name="Wang G."/>
            <person name="Qu G."/>
            <person name="Chen S."/>
        </authorList>
    </citation>
    <scope>NUCLEOTIDE SEQUENCE</scope>
    <source>
        <strain evidence="4">SC-2020</strain>
    </source>
</reference>
<organism evidence="4 5">
    <name type="scientific">Populus alba x Populus x berolinensis</name>
    <dbReference type="NCBI Taxonomy" id="444605"/>
    <lineage>
        <taxon>Eukaryota</taxon>
        <taxon>Viridiplantae</taxon>
        <taxon>Streptophyta</taxon>
        <taxon>Embryophyta</taxon>
        <taxon>Tracheophyta</taxon>
        <taxon>Spermatophyta</taxon>
        <taxon>Magnoliopsida</taxon>
        <taxon>eudicotyledons</taxon>
        <taxon>Gunneridae</taxon>
        <taxon>Pentapetalae</taxon>
        <taxon>rosids</taxon>
        <taxon>fabids</taxon>
        <taxon>Malpighiales</taxon>
        <taxon>Salicaceae</taxon>
        <taxon>Saliceae</taxon>
        <taxon>Populus</taxon>
    </lineage>
</organism>
<sequence length="550" mass="61708">MEFFNQAKAVRLKSHHDKYLVADEDGETVRQSRDGSSRRARWTVELIQGNNHHIRLKSCRGKYLTASEEPFLLGMAGKKVVQDMPVSVKDTATDWEPRTEGFLVKLKTSRGKFLLANGRMPPWRNSVTHDTPRRTGTHDWVLWEVDVMDILETILPASSFSPSFGSQLSGASPLSDIGSQLAVSFSSSRLSTARESAMDIFEKATSVRLRSHHDKYLTADDDEETVSQERNGTVKNAKWAVEIVGHSNVIRLKSCFGRYLTASNLPFFLGMTGKKVLQTSPERLDSSVEWEPVREGVQVRLRTRYGQYLRANGGVPPWRNHITHDIPHRSSTQDWILWDVDVVQIRVSDPATPPVQQQHRPPGEQSETAPNSEPSSPTSPGFLCMQSDDSFEGSSVKNEGRAIHYRVAINVDGDVDENEELSFTFKGSMVEELRKKLEEETGLVDIQVCSRNPLNGKIYPLRLHLPPNNTEMHVVVVPSPERVFYFQPRAFLEDFPIAFNVILSRSLLINAAVSLQLCISTVSSKSSAQHRARAAVQRQLHFLSSALAAP</sequence>
<comment type="caution">
    <text evidence="4">The sequence shown here is derived from an EMBL/GenBank/DDBJ whole genome shotgun (WGS) entry which is preliminary data.</text>
</comment>
<gene>
    <name evidence="4" type="ORF">NC653_038078</name>
</gene>
<dbReference type="InterPro" id="IPR008999">
    <property type="entry name" value="Actin-crosslinking"/>
</dbReference>
<dbReference type="Pfam" id="PF04601">
    <property type="entry name" value="DUF569"/>
    <property type="match status" value="2"/>
</dbReference>
<evidence type="ECO:0000256" key="1">
    <source>
        <dbReference type="SAM" id="MobiDB-lite"/>
    </source>
</evidence>
<dbReference type="AlphaFoldDB" id="A0AAD6LFR7"/>
<feature type="domain" description="DUF569" evidence="2">
    <location>
        <begin position="1"/>
        <end position="143"/>
    </location>
</feature>
<accession>A0AAD6LFR7</accession>
<dbReference type="FunFam" id="2.80.10.50:FF:000067">
    <property type="entry name" value="BnaC05g19630D protein"/>
    <property type="match status" value="2"/>
</dbReference>
<dbReference type="PANTHER" id="PTHR31205">
    <property type="entry name" value="ACTIN CROSS-LINKING PROTEIN (DUF569)"/>
    <property type="match status" value="1"/>
</dbReference>
<evidence type="ECO:0000259" key="2">
    <source>
        <dbReference type="Pfam" id="PF04601"/>
    </source>
</evidence>
<dbReference type="Proteomes" id="UP001164929">
    <property type="component" value="Chromosome 17"/>
</dbReference>
<feature type="domain" description="DUF569" evidence="2">
    <location>
        <begin position="198"/>
        <end position="338"/>
    </location>
</feature>
<proteinExistence type="predicted"/>
<name>A0AAD6LFR7_9ROSI</name>
<evidence type="ECO:0000259" key="3">
    <source>
        <dbReference type="Pfam" id="PF22932"/>
    </source>
</evidence>
<dbReference type="Gene3D" id="2.80.10.50">
    <property type="match status" value="2"/>
</dbReference>
<dbReference type="CDD" id="cd23340">
    <property type="entry name" value="beta-trefoil_FSCN_ACP-like"/>
    <property type="match status" value="2"/>
</dbReference>
<dbReference type="PANTHER" id="PTHR31205:SF77">
    <property type="entry name" value="CROSS-LINKING PROTEIN, PUTATIVE (DUF569)-RELATED"/>
    <property type="match status" value="1"/>
</dbReference>
<feature type="region of interest" description="Disordered" evidence="1">
    <location>
        <begin position="351"/>
        <end position="396"/>
    </location>
</feature>
<keyword evidence="5" id="KW-1185">Reference proteome</keyword>
<dbReference type="InterPro" id="IPR054726">
    <property type="entry name" value="Ubiq_DUF569-assoc"/>
</dbReference>
<evidence type="ECO:0000313" key="4">
    <source>
        <dbReference type="EMBL" id="KAJ6959911.1"/>
    </source>
</evidence>
<dbReference type="EMBL" id="JAQIZT010000017">
    <property type="protein sequence ID" value="KAJ6959911.1"/>
    <property type="molecule type" value="Genomic_DNA"/>
</dbReference>
<dbReference type="Pfam" id="PF22932">
    <property type="entry name" value="Ubiq_DUF_assoc"/>
    <property type="match status" value="1"/>
</dbReference>
<dbReference type="InterPro" id="IPR007679">
    <property type="entry name" value="DUF569"/>
</dbReference>
<feature type="domain" description="DUF569" evidence="3">
    <location>
        <begin position="400"/>
        <end position="477"/>
    </location>
</feature>
<protein>
    <recommendedName>
        <fullName evidence="6">DUF569 domain-containing protein</fullName>
    </recommendedName>
</protein>
<dbReference type="SUPFAM" id="SSF50405">
    <property type="entry name" value="Actin-crosslinking proteins"/>
    <property type="match status" value="2"/>
</dbReference>